<protein>
    <submittedName>
        <fullName evidence="2">DUF2897 family protein</fullName>
    </submittedName>
</protein>
<accession>A0A545TW97</accession>
<feature type="transmembrane region" description="Helical" evidence="1">
    <location>
        <begin position="6"/>
        <end position="23"/>
    </location>
</feature>
<evidence type="ECO:0000313" key="2">
    <source>
        <dbReference type="EMBL" id="TQV81485.1"/>
    </source>
</evidence>
<reference evidence="2 3" key="1">
    <citation type="submission" date="2019-07" db="EMBL/GenBank/DDBJ databases">
        <title>Draft genome for Aliikangiella sp. M105.</title>
        <authorList>
            <person name="Wang G."/>
        </authorList>
    </citation>
    <scope>NUCLEOTIDE SEQUENCE [LARGE SCALE GENOMIC DNA]</scope>
    <source>
        <strain evidence="2 3">M105</strain>
    </source>
</reference>
<proteinExistence type="predicted"/>
<comment type="caution">
    <text evidence="2">The sequence shown here is derived from an EMBL/GenBank/DDBJ whole genome shotgun (WGS) entry which is preliminary data.</text>
</comment>
<name>A0A545TW97_9GAMM</name>
<dbReference type="AlphaFoldDB" id="A0A545TW97"/>
<keyword evidence="1" id="KW-1133">Transmembrane helix</keyword>
<dbReference type="Proteomes" id="UP000315439">
    <property type="component" value="Unassembled WGS sequence"/>
</dbReference>
<keyword evidence="1" id="KW-0812">Transmembrane</keyword>
<organism evidence="2 3">
    <name type="scientific">Aliikangiella coralliicola</name>
    <dbReference type="NCBI Taxonomy" id="2592383"/>
    <lineage>
        <taxon>Bacteria</taxon>
        <taxon>Pseudomonadati</taxon>
        <taxon>Pseudomonadota</taxon>
        <taxon>Gammaproteobacteria</taxon>
        <taxon>Oceanospirillales</taxon>
        <taxon>Pleioneaceae</taxon>
        <taxon>Aliikangiella</taxon>
    </lineage>
</organism>
<gene>
    <name evidence="2" type="ORF">FLL46_25375</name>
</gene>
<dbReference type="OrthoDB" id="9917358at2"/>
<evidence type="ECO:0000256" key="1">
    <source>
        <dbReference type="SAM" id="Phobius"/>
    </source>
</evidence>
<dbReference type="RefSeq" id="WP_142935014.1">
    <property type="nucleotide sequence ID" value="NZ_ML660172.1"/>
</dbReference>
<keyword evidence="1" id="KW-0472">Membrane</keyword>
<sequence length="48" mass="5360">MTTAMIVIILVLAFIVGGMITLLKTANKYKFPDTYDKSKTGFDDEDDD</sequence>
<dbReference type="InterPro" id="IPR021550">
    <property type="entry name" value="DUF2897"/>
</dbReference>
<keyword evidence="3" id="KW-1185">Reference proteome</keyword>
<dbReference type="EMBL" id="VIKS01000016">
    <property type="protein sequence ID" value="TQV81485.1"/>
    <property type="molecule type" value="Genomic_DNA"/>
</dbReference>
<dbReference type="Pfam" id="PF11446">
    <property type="entry name" value="DUF2897"/>
    <property type="match status" value="1"/>
</dbReference>
<evidence type="ECO:0000313" key="3">
    <source>
        <dbReference type="Proteomes" id="UP000315439"/>
    </source>
</evidence>